<keyword evidence="8" id="KW-1185">Reference proteome</keyword>
<keyword evidence="5" id="KW-0505">Motor protein</keyword>
<dbReference type="STRING" id="93759.A0A1R3GCZ0"/>
<keyword evidence="1" id="KW-0493">Microtubule</keyword>
<evidence type="ECO:0000313" key="8">
    <source>
        <dbReference type="Proteomes" id="UP000187203"/>
    </source>
</evidence>
<keyword evidence="4 6" id="KW-0175">Coiled coil</keyword>
<comment type="caution">
    <text evidence="7">The sequence shown here is derived from an EMBL/GenBank/DDBJ whole genome shotgun (WGS) entry which is preliminary data.</text>
</comment>
<dbReference type="PANTHER" id="PTHR37739:SF18">
    <property type="entry name" value="KINESIN-LIKE PROTEIN KIN-12C"/>
    <property type="match status" value="1"/>
</dbReference>
<dbReference type="Gene3D" id="3.40.50.200">
    <property type="entry name" value="Peptidase S8/S53 domain"/>
    <property type="match status" value="1"/>
</dbReference>
<dbReference type="AlphaFoldDB" id="A0A1R3GCZ0"/>
<evidence type="ECO:0000256" key="1">
    <source>
        <dbReference type="ARBA" id="ARBA00022701"/>
    </source>
</evidence>
<dbReference type="PANTHER" id="PTHR37739">
    <property type="entry name" value="KINESIN-LIKE PROTEIN KIN-12D"/>
    <property type="match status" value="1"/>
</dbReference>
<evidence type="ECO:0000256" key="4">
    <source>
        <dbReference type="ARBA" id="ARBA00023054"/>
    </source>
</evidence>
<organism evidence="7 8">
    <name type="scientific">Corchorus olitorius</name>
    <dbReference type="NCBI Taxonomy" id="93759"/>
    <lineage>
        <taxon>Eukaryota</taxon>
        <taxon>Viridiplantae</taxon>
        <taxon>Streptophyta</taxon>
        <taxon>Embryophyta</taxon>
        <taxon>Tracheophyta</taxon>
        <taxon>Spermatophyta</taxon>
        <taxon>Magnoliopsida</taxon>
        <taxon>eudicotyledons</taxon>
        <taxon>Gunneridae</taxon>
        <taxon>Pentapetalae</taxon>
        <taxon>rosids</taxon>
        <taxon>malvids</taxon>
        <taxon>Malvales</taxon>
        <taxon>Malvaceae</taxon>
        <taxon>Grewioideae</taxon>
        <taxon>Apeibeae</taxon>
        <taxon>Corchorus</taxon>
    </lineage>
</organism>
<name>A0A1R3GCZ0_9ROSI</name>
<dbReference type="InterPro" id="IPR036852">
    <property type="entry name" value="Peptidase_S8/S53_dom_sf"/>
</dbReference>
<dbReference type="GO" id="GO:0005524">
    <property type="term" value="F:ATP binding"/>
    <property type="evidence" value="ECO:0007669"/>
    <property type="project" value="UniProtKB-KW"/>
</dbReference>
<dbReference type="OrthoDB" id="2126698at2759"/>
<dbReference type="EMBL" id="AWUE01022815">
    <property type="protein sequence ID" value="OMO55955.1"/>
    <property type="molecule type" value="Genomic_DNA"/>
</dbReference>
<keyword evidence="3" id="KW-0067">ATP-binding</keyword>
<keyword evidence="2" id="KW-0547">Nucleotide-binding</keyword>
<dbReference type="Proteomes" id="UP000187203">
    <property type="component" value="Unassembled WGS sequence"/>
</dbReference>
<proteinExistence type="predicted"/>
<evidence type="ECO:0000313" key="7">
    <source>
        <dbReference type="EMBL" id="OMO55955.1"/>
    </source>
</evidence>
<dbReference type="GO" id="GO:0004252">
    <property type="term" value="F:serine-type endopeptidase activity"/>
    <property type="evidence" value="ECO:0007669"/>
    <property type="project" value="InterPro"/>
</dbReference>
<gene>
    <name evidence="7" type="ORF">COLO4_35839</name>
</gene>
<accession>A0A1R3GCZ0</accession>
<dbReference type="Gene3D" id="3.50.30.30">
    <property type="match status" value="1"/>
</dbReference>
<dbReference type="InterPro" id="IPR044986">
    <property type="entry name" value="KIF15/KIN-12"/>
</dbReference>
<evidence type="ECO:0000256" key="6">
    <source>
        <dbReference type="SAM" id="Coils"/>
    </source>
</evidence>
<protein>
    <submittedName>
        <fullName evidence="7">Uncharacterized protein</fullName>
    </submittedName>
</protein>
<evidence type="ECO:0000256" key="2">
    <source>
        <dbReference type="ARBA" id="ARBA00022741"/>
    </source>
</evidence>
<sequence>MEMELPVMEQAFSDLEMELQKEDRQKPVWQLIKTRSWKCDQLSPWVFTVGASTLDREFSSYVELGNNMSLKEFVKLSAASGVMLWLENLYYKVLIFMTGNLENAKITVDALSIWSRLVANPFKKEVEELQMELRKYLNCSQAATASVAYTPSQDHEQYRQADKYSLVETISACSDSGDETASFSQKDDIENIACSFPEINVWVGEHVERAAKVCIDKEERILLLQRSLEDAQRMIVEMEMKLSSLKGAAIALNENQDCLRHSCFAKESRFWILRSKPKISKKGLIQSLIVGMSLGKIYRSSSLKLKHEQGEE</sequence>
<reference evidence="8" key="1">
    <citation type="submission" date="2013-09" db="EMBL/GenBank/DDBJ databases">
        <title>Corchorus olitorius genome sequencing.</title>
        <authorList>
            <person name="Alam M."/>
            <person name="Haque M.S."/>
            <person name="Islam M.S."/>
            <person name="Emdad E.M."/>
            <person name="Islam M.M."/>
            <person name="Ahmed B."/>
            <person name="Halim A."/>
            <person name="Hossen Q.M.M."/>
            <person name="Hossain M.Z."/>
            <person name="Ahmed R."/>
            <person name="Khan M.M."/>
            <person name="Islam R."/>
            <person name="Rashid M.M."/>
            <person name="Khan S.A."/>
            <person name="Rahman M.S."/>
            <person name="Alam M."/>
            <person name="Yahiya A.S."/>
            <person name="Khan M.S."/>
            <person name="Azam M.S."/>
            <person name="Haque T."/>
            <person name="Lashkar M.Z.H."/>
            <person name="Akhand A.I."/>
            <person name="Morshed G."/>
            <person name="Roy S."/>
            <person name="Uddin K.S."/>
            <person name="Rabeya T."/>
            <person name="Hossain A.S."/>
            <person name="Chowdhury A."/>
            <person name="Snigdha A.R."/>
            <person name="Mortoza M.S."/>
            <person name="Matin S.A."/>
            <person name="Hoque S.M.E."/>
            <person name="Islam M.K."/>
            <person name="Roy D.K."/>
            <person name="Haider R."/>
            <person name="Moosa M.M."/>
            <person name="Elias S.M."/>
            <person name="Hasan A.M."/>
            <person name="Jahan S."/>
            <person name="Shafiuddin M."/>
            <person name="Mahmood N."/>
            <person name="Shommy N.S."/>
        </authorList>
    </citation>
    <scope>NUCLEOTIDE SEQUENCE [LARGE SCALE GENOMIC DNA]</scope>
    <source>
        <strain evidence="8">cv. O-4</strain>
    </source>
</reference>
<evidence type="ECO:0000256" key="3">
    <source>
        <dbReference type="ARBA" id="ARBA00022840"/>
    </source>
</evidence>
<feature type="coiled-coil region" evidence="6">
    <location>
        <begin position="221"/>
        <end position="248"/>
    </location>
</feature>
<dbReference type="GO" id="GO:0006508">
    <property type="term" value="P:proteolysis"/>
    <property type="evidence" value="ECO:0007669"/>
    <property type="project" value="InterPro"/>
</dbReference>
<evidence type="ECO:0000256" key="5">
    <source>
        <dbReference type="ARBA" id="ARBA00023175"/>
    </source>
</evidence>
<dbReference type="GO" id="GO:0005874">
    <property type="term" value="C:microtubule"/>
    <property type="evidence" value="ECO:0007669"/>
    <property type="project" value="UniProtKB-KW"/>
</dbReference>